<accession>A0A2P6TI91</accession>
<feature type="region of interest" description="Disordered" evidence="1">
    <location>
        <begin position="113"/>
        <end position="140"/>
    </location>
</feature>
<dbReference type="OrthoDB" id="2018156at2759"/>
<comment type="caution">
    <text evidence="2">The sequence shown here is derived from an EMBL/GenBank/DDBJ whole genome shotgun (WGS) entry which is preliminary data.</text>
</comment>
<dbReference type="Gene3D" id="3.90.550.10">
    <property type="entry name" value="Spore Coat Polysaccharide Biosynthesis Protein SpsA, Chain A"/>
    <property type="match status" value="1"/>
</dbReference>
<reference evidence="2 3" key="1">
    <citation type="journal article" date="2018" name="Plant J.">
        <title>Genome sequences of Chlorella sorokiniana UTEX 1602 and Micractinium conductrix SAG 241.80: implications to maltose excretion by a green alga.</title>
        <authorList>
            <person name="Arriola M.B."/>
            <person name="Velmurugan N."/>
            <person name="Zhang Y."/>
            <person name="Plunkett M.H."/>
            <person name="Hondzo H."/>
            <person name="Barney B.M."/>
        </authorList>
    </citation>
    <scope>NUCLEOTIDE SEQUENCE [LARGE SCALE GENOMIC DNA]</scope>
    <source>
        <strain evidence="3">UTEX 1602</strain>
    </source>
</reference>
<dbReference type="GO" id="GO:0016740">
    <property type="term" value="F:transferase activity"/>
    <property type="evidence" value="ECO:0007669"/>
    <property type="project" value="UniProtKB-KW"/>
</dbReference>
<gene>
    <name evidence="2" type="ORF">C2E21_7492</name>
</gene>
<name>A0A2P6TI91_CHLSO</name>
<sequence>MQHAFAAGHRRVAIVGTDVPDLTAHIVLQALRALDGHQAVFGPAADGGYYLLALSSLPQALFEDIEWSTATVLAASVANAQRVGLSVAPLGTLPKLLDIDTLADLQRWLALQQQQHGHQQQPEEQQQRQQEAGLREPKHSMLQQLAQQIVQQTSQSLN</sequence>
<feature type="compositionally biased region" description="Low complexity" evidence="1">
    <location>
        <begin position="113"/>
        <end position="132"/>
    </location>
</feature>
<evidence type="ECO:0000313" key="2">
    <source>
        <dbReference type="EMBL" id="PRW33997.1"/>
    </source>
</evidence>
<dbReference type="AlphaFoldDB" id="A0A2P6TI91"/>
<dbReference type="EMBL" id="LHPG02000015">
    <property type="protein sequence ID" value="PRW33997.1"/>
    <property type="molecule type" value="Genomic_DNA"/>
</dbReference>
<dbReference type="InterPro" id="IPR018641">
    <property type="entry name" value="Trfase_1_rSAM/seldom-assoc"/>
</dbReference>
<keyword evidence="2" id="KW-0808">Transferase</keyword>
<dbReference type="InterPro" id="IPR029044">
    <property type="entry name" value="Nucleotide-diphossugar_trans"/>
</dbReference>
<keyword evidence="3" id="KW-1185">Reference proteome</keyword>
<dbReference type="Pfam" id="PF09837">
    <property type="entry name" value="DUF2064"/>
    <property type="match status" value="1"/>
</dbReference>
<organism evidence="2 3">
    <name type="scientific">Chlorella sorokiniana</name>
    <name type="common">Freshwater green alga</name>
    <dbReference type="NCBI Taxonomy" id="3076"/>
    <lineage>
        <taxon>Eukaryota</taxon>
        <taxon>Viridiplantae</taxon>
        <taxon>Chlorophyta</taxon>
        <taxon>core chlorophytes</taxon>
        <taxon>Trebouxiophyceae</taxon>
        <taxon>Chlorellales</taxon>
        <taxon>Chlorellaceae</taxon>
        <taxon>Chlorella clade</taxon>
        <taxon>Chlorella</taxon>
    </lineage>
</organism>
<dbReference type="PANTHER" id="PTHR36529:SF1">
    <property type="entry name" value="GLYCOSYLTRANSFERASE"/>
    <property type="match status" value="1"/>
</dbReference>
<dbReference type="PANTHER" id="PTHR36529">
    <property type="entry name" value="SLL1095 PROTEIN"/>
    <property type="match status" value="1"/>
</dbReference>
<evidence type="ECO:0000313" key="3">
    <source>
        <dbReference type="Proteomes" id="UP000239899"/>
    </source>
</evidence>
<dbReference type="SUPFAM" id="SSF53448">
    <property type="entry name" value="Nucleotide-diphospho-sugar transferases"/>
    <property type="match status" value="1"/>
</dbReference>
<evidence type="ECO:0000256" key="1">
    <source>
        <dbReference type="SAM" id="MobiDB-lite"/>
    </source>
</evidence>
<protein>
    <submittedName>
        <fullName evidence="2">Glycosyl transferase</fullName>
    </submittedName>
</protein>
<proteinExistence type="predicted"/>
<dbReference type="Proteomes" id="UP000239899">
    <property type="component" value="Unassembled WGS sequence"/>
</dbReference>